<gene>
    <name evidence="2" type="ORF">KRM00_003320</name>
</gene>
<dbReference type="RefSeq" id="WP_009899027.1">
    <property type="nucleotide sequence ID" value="NZ_FUQT01000003.1"/>
</dbReference>
<keyword evidence="1" id="KW-0812">Transmembrane</keyword>
<keyword evidence="1" id="KW-1133">Transmembrane helix</keyword>
<feature type="transmembrane region" description="Helical" evidence="1">
    <location>
        <begin position="289"/>
        <end position="308"/>
    </location>
</feature>
<dbReference type="Proteomes" id="UP000878956">
    <property type="component" value="Unassembled WGS sequence"/>
</dbReference>
<feature type="transmembrane region" description="Helical" evidence="1">
    <location>
        <begin position="6"/>
        <end position="27"/>
    </location>
</feature>
<comment type="caution">
    <text evidence="2">The sequence shown here is derived from an EMBL/GenBank/DDBJ whole genome shotgun (WGS) entry which is preliminary data.</text>
</comment>
<feature type="transmembrane region" description="Helical" evidence="1">
    <location>
        <begin position="83"/>
        <end position="102"/>
    </location>
</feature>
<dbReference type="EMBL" id="DAEPXK010000048">
    <property type="protein sequence ID" value="HBH1543788.1"/>
    <property type="molecule type" value="Genomic_DNA"/>
</dbReference>
<evidence type="ECO:0000313" key="3">
    <source>
        <dbReference type="Proteomes" id="UP000878956"/>
    </source>
</evidence>
<reference evidence="2" key="1">
    <citation type="journal article" date="2018" name="Genome Biol.">
        <title>SKESA: strategic k-mer extension for scrupulous assemblies.</title>
        <authorList>
            <person name="Souvorov A."/>
            <person name="Agarwala R."/>
            <person name="Lipman D.J."/>
        </authorList>
    </citation>
    <scope>NUCLEOTIDE SEQUENCE</scope>
    <source>
        <strain evidence="2">HN1000</strain>
    </source>
</reference>
<dbReference type="PANTHER" id="PTHR35007">
    <property type="entry name" value="INTEGRAL MEMBRANE PROTEIN-RELATED"/>
    <property type="match status" value="1"/>
</dbReference>
<feature type="transmembrane region" description="Helical" evidence="1">
    <location>
        <begin position="108"/>
        <end position="126"/>
    </location>
</feature>
<reference evidence="2" key="2">
    <citation type="submission" date="2021-06" db="EMBL/GenBank/DDBJ databases">
        <authorList>
            <consortium name="NCBI Pathogen Detection Project"/>
        </authorList>
    </citation>
    <scope>NUCLEOTIDE SEQUENCE</scope>
    <source>
        <strain evidence="2">HN1000</strain>
    </source>
</reference>
<organism evidence="2 3">
    <name type="scientific">Clostridioides difficile</name>
    <name type="common">Peptoclostridium difficile</name>
    <dbReference type="NCBI Taxonomy" id="1496"/>
    <lineage>
        <taxon>Bacteria</taxon>
        <taxon>Bacillati</taxon>
        <taxon>Bacillota</taxon>
        <taxon>Clostridia</taxon>
        <taxon>Peptostreptococcales</taxon>
        <taxon>Peptostreptococcaceae</taxon>
        <taxon>Clostridioides</taxon>
    </lineage>
</organism>
<protein>
    <recommendedName>
        <fullName evidence="4">Flp pilus assembly protein TadB</fullName>
    </recommendedName>
</protein>
<dbReference type="AlphaFoldDB" id="A0AAN5VNZ9"/>
<sequence length="317" mass="36386">MNKYVLFTIITLLLYIAIALVLSKVANKNKEIKIKSRFGNKYFRSSDVSVKKQIEEKMSQRASIKKKYKVETTCLQAGYNINYGEYSVICLAMAISLPLIMMILLKNIILAIVFIFIGYSVPWQFFKTLSNKRVTKMESQIGSFIRIIIERYKINKNISKSLVETLPDFQGSEPLYSELKKSVVDIDLGIPIEEVLSSLARRTGSKYLKLFSNYYEVSSMLSSQESKIKILTTSFNQYEDNRIIKRDLRKEIMGPVRESYIMVFAIPVLMLYQSFVSDGYLDFMINEKIGQMGLTGIFVSILLCVWFINAKIGAPLD</sequence>
<evidence type="ECO:0000313" key="2">
    <source>
        <dbReference type="EMBL" id="HBH1543788.1"/>
    </source>
</evidence>
<evidence type="ECO:0008006" key="4">
    <source>
        <dbReference type="Google" id="ProtNLM"/>
    </source>
</evidence>
<dbReference type="PANTHER" id="PTHR35007:SF1">
    <property type="entry name" value="PILUS ASSEMBLY PROTEIN"/>
    <property type="match status" value="1"/>
</dbReference>
<accession>A0AAN5VNZ9</accession>
<name>A0AAN5VNZ9_CLODI</name>
<evidence type="ECO:0000256" key="1">
    <source>
        <dbReference type="SAM" id="Phobius"/>
    </source>
</evidence>
<keyword evidence="1" id="KW-0472">Membrane</keyword>
<feature type="transmembrane region" description="Helical" evidence="1">
    <location>
        <begin position="259"/>
        <end position="277"/>
    </location>
</feature>
<proteinExistence type="predicted"/>